<evidence type="ECO:0000313" key="2">
    <source>
        <dbReference type="EMBL" id="MDQ0148696.1"/>
    </source>
</evidence>
<dbReference type="Proteomes" id="UP001228504">
    <property type="component" value="Unassembled WGS sequence"/>
</dbReference>
<evidence type="ECO:0000313" key="3">
    <source>
        <dbReference type="Proteomes" id="UP001228504"/>
    </source>
</evidence>
<organism evidence="2 3">
    <name type="scientific">Eubacterium multiforme</name>
    <dbReference type="NCBI Taxonomy" id="83339"/>
    <lineage>
        <taxon>Bacteria</taxon>
        <taxon>Bacillati</taxon>
        <taxon>Bacillota</taxon>
        <taxon>Clostridia</taxon>
        <taxon>Eubacteriales</taxon>
        <taxon>Eubacteriaceae</taxon>
        <taxon>Eubacterium</taxon>
    </lineage>
</organism>
<evidence type="ECO:0000256" key="1">
    <source>
        <dbReference type="SAM" id="Phobius"/>
    </source>
</evidence>
<comment type="caution">
    <text evidence="2">The sequence shown here is derived from an EMBL/GenBank/DDBJ whole genome shotgun (WGS) entry which is preliminary data.</text>
</comment>
<dbReference type="RefSeq" id="WP_307483037.1">
    <property type="nucleotide sequence ID" value="NZ_JAUSUF010000001.1"/>
</dbReference>
<keyword evidence="1" id="KW-0812">Transmembrane</keyword>
<keyword evidence="1" id="KW-0472">Membrane</keyword>
<protein>
    <submittedName>
        <fullName evidence="2">Uncharacterized protein</fullName>
    </submittedName>
</protein>
<proteinExistence type="predicted"/>
<keyword evidence="1" id="KW-1133">Transmembrane helix</keyword>
<accession>A0ABT9UR64</accession>
<dbReference type="EMBL" id="JAUSUF010000001">
    <property type="protein sequence ID" value="MDQ0148696.1"/>
    <property type="molecule type" value="Genomic_DNA"/>
</dbReference>
<reference evidence="2 3" key="1">
    <citation type="submission" date="2023-07" db="EMBL/GenBank/DDBJ databases">
        <title>Genomic Encyclopedia of Type Strains, Phase IV (KMG-IV): sequencing the most valuable type-strain genomes for metagenomic binning, comparative biology and taxonomic classification.</title>
        <authorList>
            <person name="Goeker M."/>
        </authorList>
    </citation>
    <scope>NUCLEOTIDE SEQUENCE [LARGE SCALE GENOMIC DNA]</scope>
    <source>
        <strain evidence="2 3">DSM 20694</strain>
    </source>
</reference>
<keyword evidence="3" id="KW-1185">Reference proteome</keyword>
<name>A0ABT9UR64_9FIRM</name>
<sequence length="119" mass="14031">MKGDMMGSYKGLYENYYENLRGKNNRYKSFDYKERERNSYGGKRKKKGGMLKVLYIQFIGALTLIVLMMALKYLPYDKGNKVYSNAKEVIAKEYNLDHSKVLNAFNEFKKKLIENKKDV</sequence>
<feature type="transmembrane region" description="Helical" evidence="1">
    <location>
        <begin position="53"/>
        <end position="74"/>
    </location>
</feature>
<gene>
    <name evidence="2" type="ORF">J2S18_000613</name>
</gene>